<dbReference type="InterPro" id="IPR009597">
    <property type="entry name" value="DUF1206"/>
</dbReference>
<proteinExistence type="predicted"/>
<feature type="domain" description="DUF1206" evidence="2">
    <location>
        <begin position="190"/>
        <end position="258"/>
    </location>
</feature>
<feature type="transmembrane region" description="Helical" evidence="1">
    <location>
        <begin position="187"/>
        <end position="213"/>
    </location>
</feature>
<feature type="transmembrane region" description="Helical" evidence="1">
    <location>
        <begin position="233"/>
        <end position="254"/>
    </location>
</feature>
<gene>
    <name evidence="3" type="ORF">H9651_05390</name>
</gene>
<keyword evidence="1" id="KW-0472">Membrane</keyword>
<feature type="transmembrane region" description="Helical" evidence="1">
    <location>
        <begin position="101"/>
        <end position="121"/>
    </location>
</feature>
<evidence type="ECO:0000313" key="4">
    <source>
        <dbReference type="Proteomes" id="UP000648352"/>
    </source>
</evidence>
<evidence type="ECO:0000259" key="2">
    <source>
        <dbReference type="Pfam" id="PF06724"/>
    </source>
</evidence>
<sequence>MADNPAARLGARAGYAANGVVHALIGVIALVIAFGGDGEGDQAGALKAIAGAPLGFAALWLLAIALWALGTWHLAEGMLTRDREGDLKGAAKKWGRRTSEWGQAVAFIAVGSIAAAVALGARPDAESTAEDASRGALAVPGGSVVLGLVGLGVAIGGVSFVVMGFLRSFRKKMDIPHSPLGHAVTALGVVGFIAKGAALLIVGILLLIAAVTIDASAAGGIDGALDALREMVFGQLLVAAVGIGFIAYGVFCAFRARYASL</sequence>
<feature type="domain" description="DUF1206" evidence="2">
    <location>
        <begin position="13"/>
        <end position="77"/>
    </location>
</feature>
<feature type="transmembrane region" description="Helical" evidence="1">
    <location>
        <begin position="141"/>
        <end position="166"/>
    </location>
</feature>
<dbReference type="Pfam" id="PF06724">
    <property type="entry name" value="DUF1206"/>
    <property type="match status" value="3"/>
</dbReference>
<protein>
    <submittedName>
        <fullName evidence="3">DUF1206 domain-containing protein</fullName>
    </submittedName>
</protein>
<name>A0ABR8S0Q0_9MICO</name>
<dbReference type="EMBL" id="JACSQP010000003">
    <property type="protein sequence ID" value="MBD7957061.1"/>
    <property type="molecule type" value="Genomic_DNA"/>
</dbReference>
<evidence type="ECO:0000256" key="1">
    <source>
        <dbReference type="SAM" id="Phobius"/>
    </source>
</evidence>
<organism evidence="3 4">
    <name type="scientific">Microbacterium pullorum</name>
    <dbReference type="NCBI Taxonomy" id="2762236"/>
    <lineage>
        <taxon>Bacteria</taxon>
        <taxon>Bacillati</taxon>
        <taxon>Actinomycetota</taxon>
        <taxon>Actinomycetes</taxon>
        <taxon>Micrococcales</taxon>
        <taxon>Microbacteriaceae</taxon>
        <taxon>Microbacterium</taxon>
    </lineage>
</organism>
<feature type="domain" description="DUF1206" evidence="2">
    <location>
        <begin position="102"/>
        <end position="166"/>
    </location>
</feature>
<feature type="transmembrane region" description="Helical" evidence="1">
    <location>
        <begin position="12"/>
        <end position="34"/>
    </location>
</feature>
<feature type="transmembrane region" description="Helical" evidence="1">
    <location>
        <begin position="54"/>
        <end position="75"/>
    </location>
</feature>
<reference evidence="3 4" key="1">
    <citation type="submission" date="2020-08" db="EMBL/GenBank/DDBJ databases">
        <title>A Genomic Blueprint of the Chicken Gut Microbiome.</title>
        <authorList>
            <person name="Gilroy R."/>
            <person name="Ravi A."/>
            <person name="Getino M."/>
            <person name="Pursley I."/>
            <person name="Horton D.L."/>
            <person name="Alikhan N.-F."/>
            <person name="Baker D."/>
            <person name="Gharbi K."/>
            <person name="Hall N."/>
            <person name="Watson M."/>
            <person name="Adriaenssens E.M."/>
            <person name="Foster-Nyarko E."/>
            <person name="Jarju S."/>
            <person name="Secka A."/>
            <person name="Antonio M."/>
            <person name="Oren A."/>
            <person name="Chaudhuri R."/>
            <person name="La Ragione R.M."/>
            <person name="Hildebrand F."/>
            <person name="Pallen M.J."/>
        </authorList>
    </citation>
    <scope>NUCLEOTIDE SEQUENCE [LARGE SCALE GENOMIC DNA]</scope>
    <source>
        <strain evidence="3 4">Sa4CUA7</strain>
    </source>
</reference>
<keyword evidence="1" id="KW-0812">Transmembrane</keyword>
<keyword evidence="1" id="KW-1133">Transmembrane helix</keyword>
<keyword evidence="4" id="KW-1185">Reference proteome</keyword>
<comment type="caution">
    <text evidence="3">The sequence shown here is derived from an EMBL/GenBank/DDBJ whole genome shotgun (WGS) entry which is preliminary data.</text>
</comment>
<accession>A0ABR8S0Q0</accession>
<evidence type="ECO:0000313" key="3">
    <source>
        <dbReference type="EMBL" id="MBD7957061.1"/>
    </source>
</evidence>
<dbReference type="Proteomes" id="UP000648352">
    <property type="component" value="Unassembled WGS sequence"/>
</dbReference>